<dbReference type="GO" id="GO:0008745">
    <property type="term" value="F:N-acetylmuramoyl-L-alanine amidase activity"/>
    <property type="evidence" value="ECO:0007669"/>
    <property type="project" value="InterPro"/>
</dbReference>
<organism evidence="3 4">
    <name type="scientific">Epidermidibacterium keratini</name>
    <dbReference type="NCBI Taxonomy" id="1891644"/>
    <lineage>
        <taxon>Bacteria</taxon>
        <taxon>Bacillati</taxon>
        <taxon>Actinomycetota</taxon>
        <taxon>Actinomycetes</taxon>
        <taxon>Sporichthyales</taxon>
        <taxon>Sporichthyaceae</taxon>
        <taxon>Epidermidibacterium</taxon>
    </lineage>
</organism>
<dbReference type="InterPro" id="IPR036505">
    <property type="entry name" value="Amidase/PGRP_sf"/>
</dbReference>
<dbReference type="Pfam" id="PF01510">
    <property type="entry name" value="Amidase_2"/>
    <property type="match status" value="1"/>
</dbReference>
<dbReference type="Gene3D" id="3.40.80.10">
    <property type="entry name" value="Peptidoglycan recognition protein-like"/>
    <property type="match status" value="1"/>
</dbReference>
<dbReference type="SUPFAM" id="SSF55846">
    <property type="entry name" value="N-acetylmuramoyl-L-alanine amidase-like"/>
    <property type="match status" value="1"/>
</dbReference>
<proteinExistence type="inferred from homology"/>
<protein>
    <recommendedName>
        <fullName evidence="2">SH3b domain-containing protein</fullName>
    </recommendedName>
</protein>
<dbReference type="GO" id="GO:0008270">
    <property type="term" value="F:zinc ion binding"/>
    <property type="evidence" value="ECO:0007669"/>
    <property type="project" value="InterPro"/>
</dbReference>
<name>A0A7L4YT15_9ACTN</name>
<dbReference type="SMART" id="SM00701">
    <property type="entry name" value="PGRP"/>
    <property type="match status" value="1"/>
</dbReference>
<reference evidence="3 4" key="1">
    <citation type="journal article" date="2018" name="Int. J. Syst. Evol. Microbiol.">
        <title>Epidermidibacterium keratini gen. nov., sp. nov., a member of the family Sporichthyaceae, isolated from keratin epidermis.</title>
        <authorList>
            <person name="Lee D.G."/>
            <person name="Trujillo M.E."/>
            <person name="Kang S."/>
            <person name="Nam J.J."/>
            <person name="Kim Y.J."/>
        </authorList>
    </citation>
    <scope>NUCLEOTIDE SEQUENCE [LARGE SCALE GENOMIC DNA]</scope>
    <source>
        <strain evidence="3 4">EPI-7</strain>
    </source>
</reference>
<evidence type="ECO:0000259" key="2">
    <source>
        <dbReference type="PROSITE" id="PS51781"/>
    </source>
</evidence>
<gene>
    <name evidence="3" type="ORF">EK0264_10605</name>
</gene>
<feature type="domain" description="SH3b" evidence="2">
    <location>
        <begin position="405"/>
        <end position="469"/>
    </location>
</feature>
<dbReference type="InterPro" id="IPR015510">
    <property type="entry name" value="PGRP"/>
</dbReference>
<keyword evidence="4" id="KW-1185">Reference proteome</keyword>
<comment type="similarity">
    <text evidence="1">Belongs to the N-acetylmuramoyl-L-alanine amidase 2 family.</text>
</comment>
<dbReference type="AlphaFoldDB" id="A0A7L4YT15"/>
<dbReference type="CDD" id="cd06583">
    <property type="entry name" value="PGRP"/>
    <property type="match status" value="1"/>
</dbReference>
<dbReference type="EMBL" id="CP047156">
    <property type="protein sequence ID" value="QHC02391.1"/>
    <property type="molecule type" value="Genomic_DNA"/>
</dbReference>
<dbReference type="Proteomes" id="UP000463857">
    <property type="component" value="Chromosome"/>
</dbReference>
<dbReference type="OrthoDB" id="514320at2"/>
<sequence length="878" mass="92188">MPVPAGSRTLVLDETQTKDFASAGISWVGDAPVDGIGMQVRTKSAETGEWSDWNELTVSRLVAANPDAPEQRQGSDPFWFGDSNGVEVAVTVMPGTQISDLKITLIDPKQVAQDADPTAGAPTSSAGAAMQQPPVYTRAAWGADESKMTWAPKYASTIKAATLHHTADTNNYSAADVPAMMRSIYQYQAVTLGWGDIGYNVVIDKFGRAWEGRSGGLETAVQGAHAGGFNTYTFGLSMLGNYDTVDVPQATRDTLAQWIAWKFSLFNVDPLATTQLTQQGGNGTTAKFQDGQTVTLPTVFGHRDTGYTACPGRYGYAILPWLRQRASELIPQISYSTDTKRTMLTNTGGVPVRGGPGLLYGMVGSLSAGTFVTADSTISNGYIKVSGNGVTGWVDQKWLVQDPHPNSARYTTTSGVPVYAGPGSGYLALGQASVNTAFYTDGVISDGYVRVHWGKSGGWVPQQWLTTTRPGGLAIPSGNPTSTRPMQTNTNGIPVYSGPSTSQQIGTLSAGIPVTAGYEVIGGYVHISFGSNGGWVPLQWMSSNPLPTQNLFTTTGGIQVYFGPGNGYAKGDTLSAGTPLAATGGSVNGYVWIVYGDVGGWIEAKWTSTYPRGNPVGERFVATNTGGVPVYSEPSTASTVRTTYSGNTVLQAAYAEYNGMTHIQYGTTGGWVPSQWLTTNPGASSVALTNTGGVPVYLGPGSGYTLAGYLPGSQQVGLSAEAPVGGYRHITYGQTGGWLSTQWLATNPTSVTGTVYTNTGGVPVHLGPGSGYDLAGSVSANTALAYSGAPQNGYVQVRYGSYGGWVAQKWVIQNPTPVSTMTATTSGISAYLGPGTGYYRIGEISQGTKVQVGAERADGYMLIVFGNTGAWVPTKWFS</sequence>
<dbReference type="PANTHER" id="PTHR11022:SF41">
    <property type="entry name" value="PEPTIDOGLYCAN-RECOGNITION PROTEIN LC-RELATED"/>
    <property type="match status" value="1"/>
</dbReference>
<dbReference type="Gene3D" id="2.30.30.40">
    <property type="entry name" value="SH3 Domains"/>
    <property type="match status" value="1"/>
</dbReference>
<dbReference type="SMART" id="SM00287">
    <property type="entry name" value="SH3b"/>
    <property type="match status" value="8"/>
</dbReference>
<dbReference type="PANTHER" id="PTHR11022">
    <property type="entry name" value="PEPTIDOGLYCAN RECOGNITION PROTEIN"/>
    <property type="match status" value="1"/>
</dbReference>
<evidence type="ECO:0000313" key="3">
    <source>
        <dbReference type="EMBL" id="QHC02391.1"/>
    </source>
</evidence>
<dbReference type="InterPro" id="IPR003646">
    <property type="entry name" value="SH3-like_bac-type"/>
</dbReference>
<evidence type="ECO:0000256" key="1">
    <source>
        <dbReference type="ARBA" id="ARBA00007553"/>
    </source>
</evidence>
<feature type="domain" description="SH3b" evidence="2">
    <location>
        <begin position="337"/>
        <end position="403"/>
    </location>
</feature>
<evidence type="ECO:0000313" key="4">
    <source>
        <dbReference type="Proteomes" id="UP000463857"/>
    </source>
</evidence>
<dbReference type="InterPro" id="IPR006619">
    <property type="entry name" value="PGRP_domain_met/bac"/>
</dbReference>
<dbReference type="PROSITE" id="PS51781">
    <property type="entry name" value="SH3B"/>
    <property type="match status" value="2"/>
</dbReference>
<dbReference type="GO" id="GO:0009253">
    <property type="term" value="P:peptidoglycan catabolic process"/>
    <property type="evidence" value="ECO:0007669"/>
    <property type="project" value="InterPro"/>
</dbReference>
<accession>A0A7L4YT15</accession>
<dbReference type="InParanoid" id="A0A7L4YT15"/>
<dbReference type="KEGG" id="eke:EK0264_10605"/>
<dbReference type="InterPro" id="IPR002502">
    <property type="entry name" value="Amidase_domain"/>
</dbReference>